<dbReference type="GO" id="GO:0006281">
    <property type="term" value="P:DNA repair"/>
    <property type="evidence" value="ECO:0007669"/>
    <property type="project" value="UniProtKB-KW"/>
</dbReference>
<evidence type="ECO:0000313" key="16">
    <source>
        <dbReference type="EMBL" id="OAT22570.1"/>
    </source>
</evidence>
<dbReference type="EC" id="3.1.21.10" evidence="14 15"/>
<evidence type="ECO:0000256" key="11">
    <source>
        <dbReference type="ARBA" id="ARBA00023204"/>
    </source>
</evidence>
<evidence type="ECO:0000256" key="8">
    <source>
        <dbReference type="ARBA" id="ARBA00022801"/>
    </source>
</evidence>
<evidence type="ECO:0000256" key="14">
    <source>
        <dbReference type="ARBA" id="ARBA00029488"/>
    </source>
</evidence>
<comment type="catalytic activity">
    <reaction evidence="13 15">
        <text>Endonucleolytic cleavage at a junction such as a reciprocal single-stranded crossover between two homologous DNA duplexes (Holliday junction).</text>
        <dbReference type="EC" id="3.1.21.10"/>
    </reaction>
</comment>
<organism evidence="16 17">
    <name type="scientific">Proteus myxofaciens ATCC 19692</name>
    <dbReference type="NCBI Taxonomy" id="1354337"/>
    <lineage>
        <taxon>Bacteria</taxon>
        <taxon>Pseudomonadati</taxon>
        <taxon>Pseudomonadota</taxon>
        <taxon>Gammaproteobacteria</taxon>
        <taxon>Enterobacterales</taxon>
        <taxon>Morganellaceae</taxon>
        <taxon>Proteus</taxon>
    </lineage>
</organism>
<dbReference type="InterPro" id="IPR036614">
    <property type="entry name" value="RusA-like_sf"/>
</dbReference>
<dbReference type="InterPro" id="IPR016281">
    <property type="entry name" value="Endonuclease_RusA"/>
</dbReference>
<sequence length="128" mass="14890">MPELTLTLPFPPSVNAYWRNIKGRTLISEKGRKFRINTIASVYEQLKQKPKAIKENVSVLVRLYPPTKQRRDIDNFLKAPFDALTHAGIWEDDQQVKHMDVMLMEVVKGGKLEIIIRPFNKNVMYGHE</sequence>
<evidence type="ECO:0000256" key="10">
    <source>
        <dbReference type="ARBA" id="ARBA00023172"/>
    </source>
</evidence>
<dbReference type="PIRSF" id="PIRSF001007">
    <property type="entry name" value="RusA"/>
    <property type="match status" value="1"/>
</dbReference>
<dbReference type="EMBL" id="LXEN01000150">
    <property type="protein sequence ID" value="OAT22570.1"/>
    <property type="molecule type" value="Genomic_DNA"/>
</dbReference>
<dbReference type="InterPro" id="IPR008822">
    <property type="entry name" value="Endonuclease_RusA-like"/>
</dbReference>
<dbReference type="RefSeq" id="WP_066752784.1">
    <property type="nucleotide sequence ID" value="NZ_LXEN01000150.1"/>
</dbReference>
<keyword evidence="11 15" id="KW-0234">DNA repair</keyword>
<evidence type="ECO:0000256" key="3">
    <source>
        <dbReference type="ARBA" id="ARBA00014885"/>
    </source>
</evidence>
<dbReference type="OrthoDB" id="73971at2"/>
<evidence type="ECO:0000256" key="9">
    <source>
        <dbReference type="ARBA" id="ARBA00022842"/>
    </source>
</evidence>
<proteinExistence type="inferred from homology"/>
<evidence type="ECO:0000313" key="17">
    <source>
        <dbReference type="Proteomes" id="UP000094023"/>
    </source>
</evidence>
<evidence type="ECO:0000256" key="12">
    <source>
        <dbReference type="ARBA" id="ARBA00024745"/>
    </source>
</evidence>
<comment type="cofactor">
    <cofactor evidence="1">
        <name>Mg(2+)</name>
        <dbReference type="ChEBI" id="CHEBI:18420"/>
    </cofactor>
</comment>
<dbReference type="GO" id="GO:0000287">
    <property type="term" value="F:magnesium ion binding"/>
    <property type="evidence" value="ECO:0007669"/>
    <property type="project" value="InterPro"/>
</dbReference>
<keyword evidence="4 15" id="KW-0540">Nuclease</keyword>
<gene>
    <name evidence="16" type="ORF">M983_2983</name>
</gene>
<dbReference type="GO" id="GO:0008821">
    <property type="term" value="F:crossover junction DNA endonuclease activity"/>
    <property type="evidence" value="ECO:0007669"/>
    <property type="project" value="UniProtKB-EC"/>
</dbReference>
<dbReference type="Proteomes" id="UP000094023">
    <property type="component" value="Unassembled WGS sequence"/>
</dbReference>
<keyword evidence="10" id="KW-0233">DNA recombination</keyword>
<protein>
    <recommendedName>
        <fullName evidence="3 15">Crossover junction endodeoxyribonuclease rusA</fullName>
        <ecNumber evidence="14 15">3.1.21.10</ecNumber>
    </recommendedName>
</protein>
<evidence type="ECO:0000256" key="1">
    <source>
        <dbReference type="ARBA" id="ARBA00001946"/>
    </source>
</evidence>
<dbReference type="STRING" id="1354337.M983_2983"/>
<evidence type="ECO:0000256" key="13">
    <source>
        <dbReference type="ARBA" id="ARBA00029354"/>
    </source>
</evidence>
<keyword evidence="7 15" id="KW-0227">DNA damage</keyword>
<keyword evidence="5" id="KW-0479">Metal-binding</keyword>
<comment type="function">
    <text evidence="12">Endonuclease that resolves Holliday junction intermediates made during homologous genetic recombination and DNA repair. Exhibits sequence and structure-selective cleavage of four-way DNA junctions, where it introduces symmetrical nicks in two strands of the same polarity at the 5' side of CC dinucleotides. Corrects the defects in genetic recombination and DNA repair associated with inactivation of RuvAB or RuvC.</text>
</comment>
<evidence type="ECO:0000256" key="5">
    <source>
        <dbReference type="ARBA" id="ARBA00022723"/>
    </source>
</evidence>
<evidence type="ECO:0000256" key="6">
    <source>
        <dbReference type="ARBA" id="ARBA00022759"/>
    </source>
</evidence>
<comment type="caution">
    <text evidence="16">The sequence shown here is derived from an EMBL/GenBank/DDBJ whole genome shotgun (WGS) entry which is preliminary data.</text>
</comment>
<evidence type="ECO:0000256" key="15">
    <source>
        <dbReference type="PIRNR" id="PIRNR001007"/>
    </source>
</evidence>
<keyword evidence="6 15" id="KW-0255">Endonuclease</keyword>
<evidence type="ECO:0000256" key="2">
    <source>
        <dbReference type="ARBA" id="ARBA00011738"/>
    </source>
</evidence>
<dbReference type="SUPFAM" id="SSF103084">
    <property type="entry name" value="Holliday junction resolvase RusA"/>
    <property type="match status" value="1"/>
</dbReference>
<dbReference type="Gene3D" id="3.30.1330.70">
    <property type="entry name" value="Holliday junction resolvase RusA"/>
    <property type="match status" value="1"/>
</dbReference>
<keyword evidence="9" id="KW-0460">Magnesium</keyword>
<reference evidence="16 17" key="1">
    <citation type="submission" date="2016-04" db="EMBL/GenBank/DDBJ databases">
        <title>ATOL: Assembling a taxonomically balanced genome-scale reconstruction of the evolutionary history of the Enterobacteriaceae.</title>
        <authorList>
            <person name="Plunkett G.III."/>
            <person name="Neeno-Eckwall E.C."/>
            <person name="Glasner J.D."/>
            <person name="Perna N.T."/>
        </authorList>
    </citation>
    <scope>NUCLEOTIDE SEQUENCE [LARGE SCALE GENOMIC DNA]</scope>
    <source>
        <strain evidence="16 17">ATCC 19692</strain>
    </source>
</reference>
<evidence type="ECO:0000256" key="7">
    <source>
        <dbReference type="ARBA" id="ARBA00022763"/>
    </source>
</evidence>
<evidence type="ECO:0000256" key="4">
    <source>
        <dbReference type="ARBA" id="ARBA00022722"/>
    </source>
</evidence>
<comment type="similarity">
    <text evidence="15">Belongs to the rusA family.</text>
</comment>
<dbReference type="Pfam" id="PF05866">
    <property type="entry name" value="RusA"/>
    <property type="match status" value="1"/>
</dbReference>
<dbReference type="GO" id="GO:0006310">
    <property type="term" value="P:DNA recombination"/>
    <property type="evidence" value="ECO:0007669"/>
    <property type="project" value="UniProtKB-KW"/>
</dbReference>
<name>A0A198FCR9_9GAMM</name>
<comment type="subunit">
    <text evidence="2">Homodimer.</text>
</comment>
<keyword evidence="17" id="KW-1185">Reference proteome</keyword>
<comment type="function">
    <text evidence="15">Endonuclease that resolves Holliday junction intermediates made during homologous genetic recombination and DNA repair. Exhibits sequence and structure-selective cleavage of four-way DNA junctions, where it introduces symmetrical nicks in two strands of the same polarity at the 5' side of dinucleotides. Corrects the defects in genetic recombination and DNA repair associated with inactivation of ruvAB or ruvC.</text>
</comment>
<accession>A0A198FCR9</accession>
<dbReference type="AlphaFoldDB" id="A0A198FCR9"/>
<keyword evidence="8 15" id="KW-0378">Hydrolase</keyword>